<name>A0A2K2DQP7_BRADI</name>
<dbReference type="EMBL" id="CM000880">
    <property type="protein sequence ID" value="PNT76608.1"/>
    <property type="molecule type" value="Genomic_DNA"/>
</dbReference>
<dbReference type="InParanoid" id="A0A2K2DQP7"/>
<feature type="compositionally biased region" description="Basic residues" evidence="1">
    <location>
        <begin position="46"/>
        <end position="58"/>
    </location>
</feature>
<evidence type="ECO:0000256" key="1">
    <source>
        <dbReference type="SAM" id="MobiDB-lite"/>
    </source>
</evidence>
<dbReference type="EnsemblPlants" id="PNT76608">
    <property type="protein sequence ID" value="PNT76608"/>
    <property type="gene ID" value="BRADI_1g50275v3"/>
</dbReference>
<evidence type="ECO:0000313" key="4">
    <source>
        <dbReference type="Proteomes" id="UP000008810"/>
    </source>
</evidence>
<feature type="region of interest" description="Disordered" evidence="1">
    <location>
        <begin position="38"/>
        <end position="58"/>
    </location>
</feature>
<dbReference type="AlphaFoldDB" id="A0A2K2DQP7"/>
<dbReference type="Proteomes" id="UP000008810">
    <property type="component" value="Chromosome 1"/>
</dbReference>
<accession>A0A2K2DQP7</accession>
<reference evidence="2" key="2">
    <citation type="submission" date="2017-06" db="EMBL/GenBank/DDBJ databases">
        <title>WGS assembly of Brachypodium distachyon.</title>
        <authorList>
            <consortium name="The International Brachypodium Initiative"/>
            <person name="Lucas S."/>
            <person name="Harmon-Smith M."/>
            <person name="Lail K."/>
            <person name="Tice H."/>
            <person name="Grimwood J."/>
            <person name="Bruce D."/>
            <person name="Barry K."/>
            <person name="Shu S."/>
            <person name="Lindquist E."/>
            <person name="Wang M."/>
            <person name="Pitluck S."/>
            <person name="Vogel J.P."/>
            <person name="Garvin D.F."/>
            <person name="Mockler T.C."/>
            <person name="Schmutz J."/>
            <person name="Rokhsar D."/>
            <person name="Bevan M.W."/>
        </authorList>
    </citation>
    <scope>NUCLEOTIDE SEQUENCE</scope>
    <source>
        <strain evidence="2">Bd21</strain>
    </source>
</reference>
<evidence type="ECO:0000313" key="3">
    <source>
        <dbReference type="EnsemblPlants" id="PNT76608"/>
    </source>
</evidence>
<feature type="region of interest" description="Disordered" evidence="1">
    <location>
        <begin position="1"/>
        <end position="20"/>
    </location>
</feature>
<organism evidence="2">
    <name type="scientific">Brachypodium distachyon</name>
    <name type="common">Purple false brome</name>
    <name type="synonym">Trachynia distachya</name>
    <dbReference type="NCBI Taxonomy" id="15368"/>
    <lineage>
        <taxon>Eukaryota</taxon>
        <taxon>Viridiplantae</taxon>
        <taxon>Streptophyta</taxon>
        <taxon>Embryophyta</taxon>
        <taxon>Tracheophyta</taxon>
        <taxon>Spermatophyta</taxon>
        <taxon>Magnoliopsida</taxon>
        <taxon>Liliopsida</taxon>
        <taxon>Poales</taxon>
        <taxon>Poaceae</taxon>
        <taxon>BOP clade</taxon>
        <taxon>Pooideae</taxon>
        <taxon>Stipodae</taxon>
        <taxon>Brachypodieae</taxon>
        <taxon>Brachypodium</taxon>
    </lineage>
</organism>
<reference evidence="2 3" key="1">
    <citation type="journal article" date="2010" name="Nature">
        <title>Genome sequencing and analysis of the model grass Brachypodium distachyon.</title>
        <authorList>
            <consortium name="International Brachypodium Initiative"/>
        </authorList>
    </citation>
    <scope>NUCLEOTIDE SEQUENCE [LARGE SCALE GENOMIC DNA]</scope>
    <source>
        <strain evidence="2 3">Bd21</strain>
    </source>
</reference>
<sequence length="58" mass="6832">MTLRMLWDSRRRPYQESQQRPLHCNAQQAVLIGYHVLCTPPSTTPRRQRRKGTRNGPS</sequence>
<proteinExistence type="predicted"/>
<reference evidence="3" key="3">
    <citation type="submission" date="2018-08" db="UniProtKB">
        <authorList>
            <consortium name="EnsemblPlants"/>
        </authorList>
    </citation>
    <scope>IDENTIFICATION</scope>
    <source>
        <strain evidence="3">cv. Bd21</strain>
    </source>
</reference>
<gene>
    <name evidence="2" type="ORF">BRADI_1g50275v3</name>
</gene>
<dbReference type="Gramene" id="PNT76608">
    <property type="protein sequence ID" value="PNT76608"/>
    <property type="gene ID" value="BRADI_1g50275v3"/>
</dbReference>
<protein>
    <submittedName>
        <fullName evidence="2 3">Uncharacterized protein</fullName>
    </submittedName>
</protein>
<keyword evidence="4" id="KW-1185">Reference proteome</keyword>
<evidence type="ECO:0000313" key="2">
    <source>
        <dbReference type="EMBL" id="PNT76608.1"/>
    </source>
</evidence>